<dbReference type="AlphaFoldDB" id="A0A5J5IK04"/>
<proteinExistence type="predicted"/>
<dbReference type="RefSeq" id="WP_150413441.1">
    <property type="nucleotide sequence ID" value="NZ_VYQF01000001.1"/>
</dbReference>
<dbReference type="Pfam" id="PF14371">
    <property type="entry name" value="DUF4412"/>
    <property type="match status" value="1"/>
</dbReference>
<dbReference type="InterPro" id="IPR025524">
    <property type="entry name" value="DUF4412"/>
</dbReference>
<evidence type="ECO:0000259" key="2">
    <source>
        <dbReference type="Pfam" id="PF14371"/>
    </source>
</evidence>
<feature type="signal peptide" evidence="1">
    <location>
        <begin position="1"/>
        <end position="21"/>
    </location>
</feature>
<accession>A0A5J5IK04</accession>
<name>A0A5J5IK04_9BACT</name>
<reference evidence="3 4" key="1">
    <citation type="submission" date="2019-09" db="EMBL/GenBank/DDBJ databases">
        <title>Draft genome sequence of Ginsengibacter sp. BR5-29.</title>
        <authorList>
            <person name="Im W.-T."/>
        </authorList>
    </citation>
    <scope>NUCLEOTIDE SEQUENCE [LARGE SCALE GENOMIC DNA]</scope>
    <source>
        <strain evidence="3 4">BR5-29</strain>
    </source>
</reference>
<comment type="caution">
    <text evidence="3">The sequence shown here is derived from an EMBL/GenBank/DDBJ whole genome shotgun (WGS) entry which is preliminary data.</text>
</comment>
<keyword evidence="1" id="KW-0732">Signal</keyword>
<keyword evidence="4" id="KW-1185">Reference proteome</keyword>
<evidence type="ECO:0000313" key="3">
    <source>
        <dbReference type="EMBL" id="KAA9041339.1"/>
    </source>
</evidence>
<dbReference type="Proteomes" id="UP000326903">
    <property type="component" value="Unassembled WGS sequence"/>
</dbReference>
<evidence type="ECO:0000256" key="1">
    <source>
        <dbReference type="SAM" id="SignalP"/>
    </source>
</evidence>
<dbReference type="EMBL" id="VYQF01000001">
    <property type="protein sequence ID" value="KAA9041339.1"/>
    <property type="molecule type" value="Genomic_DNA"/>
</dbReference>
<evidence type="ECO:0000313" key="4">
    <source>
        <dbReference type="Proteomes" id="UP000326903"/>
    </source>
</evidence>
<sequence length="216" mass="23941">MKLTFTILLFAGIFTVLNSNAQKNLTEGSLVYNISVETGSTQPKMADMLDGATTTVYLKGNESRTEMVSGLGSEATIFNATTGNGVILKDYSSQKLMITLTPDEWETNNKKYEGITFENTGENTVIAGFNCKKAIAKLRDGSTFTVYYTTDINVANKSYDYQFKTLPGLAVQYEMQTGKMKFKFTLAKINYSLVPASKFEIPKSGYRVLTYGETKK</sequence>
<feature type="domain" description="DUF4412" evidence="2">
    <location>
        <begin position="53"/>
        <end position="153"/>
    </location>
</feature>
<feature type="chain" id="PRO_5023932217" evidence="1">
    <location>
        <begin position="22"/>
        <end position="216"/>
    </location>
</feature>
<protein>
    <submittedName>
        <fullName evidence="3">DUF4412 domain-containing protein</fullName>
    </submittedName>
</protein>
<gene>
    <name evidence="3" type="ORF">FW778_04710</name>
</gene>
<organism evidence="3 4">
    <name type="scientific">Ginsengibacter hankyongi</name>
    <dbReference type="NCBI Taxonomy" id="2607284"/>
    <lineage>
        <taxon>Bacteria</taxon>
        <taxon>Pseudomonadati</taxon>
        <taxon>Bacteroidota</taxon>
        <taxon>Chitinophagia</taxon>
        <taxon>Chitinophagales</taxon>
        <taxon>Chitinophagaceae</taxon>
        <taxon>Ginsengibacter</taxon>
    </lineage>
</organism>